<keyword evidence="2" id="KW-0509">mRNA transport</keyword>
<evidence type="ECO:0000256" key="4">
    <source>
        <dbReference type="ARBA" id="ARBA00023010"/>
    </source>
</evidence>
<evidence type="ECO:0000256" key="6">
    <source>
        <dbReference type="ARBA" id="ARBA00023242"/>
    </source>
</evidence>
<keyword evidence="3" id="KW-0653">Protein transport</keyword>
<keyword evidence="5 7" id="KW-0906">Nuclear pore complex</keyword>
<dbReference type="Proteomes" id="UP000285405">
    <property type="component" value="Unassembled WGS sequence"/>
</dbReference>
<dbReference type="PANTHER" id="PTHR13003:SF2">
    <property type="entry name" value="NUCLEAR PORE COMPLEX PROTEIN NUP107"/>
    <property type="match status" value="1"/>
</dbReference>
<dbReference type="GO" id="GO:0006406">
    <property type="term" value="P:mRNA export from nucleus"/>
    <property type="evidence" value="ECO:0007669"/>
    <property type="project" value="TreeGrafter"/>
</dbReference>
<dbReference type="GO" id="GO:0031965">
    <property type="term" value="C:nuclear membrane"/>
    <property type="evidence" value="ECO:0007669"/>
    <property type="project" value="UniProtKB-SubCell"/>
</dbReference>
<accession>A0A420HDP0</accession>
<dbReference type="PANTHER" id="PTHR13003">
    <property type="entry name" value="NUP107-RELATED"/>
    <property type="match status" value="1"/>
</dbReference>
<keyword evidence="4 7" id="KW-0811">Translocation</keyword>
<reference evidence="8 9" key="1">
    <citation type="journal article" date="2018" name="BMC Genomics">
        <title>Comparative genome analyses reveal sequence features reflecting distinct modes of host-adaptation between dicot and monocot powdery mildew.</title>
        <authorList>
            <person name="Wu Y."/>
            <person name="Ma X."/>
            <person name="Pan Z."/>
            <person name="Kale S.D."/>
            <person name="Song Y."/>
            <person name="King H."/>
            <person name="Zhang Q."/>
            <person name="Presley C."/>
            <person name="Deng X."/>
            <person name="Wei C.I."/>
            <person name="Xiao S."/>
        </authorList>
    </citation>
    <scope>NUCLEOTIDE SEQUENCE [LARGE SCALE GENOMIC DNA]</scope>
    <source>
        <strain evidence="8">UCSC1</strain>
    </source>
</reference>
<comment type="similarity">
    <text evidence="7">Belongs to the nucleoporin Nup84/Nup107 family.</text>
</comment>
<dbReference type="AlphaFoldDB" id="A0A420HDP0"/>
<evidence type="ECO:0000256" key="1">
    <source>
        <dbReference type="ARBA" id="ARBA00022448"/>
    </source>
</evidence>
<keyword evidence="1 7" id="KW-0813">Transport</keyword>
<sequence length="1018" mass="116911">MAPMTRNNISTPRVYSSRGFAVSESQTEERLSEGPDWPLADDCEMNNVIQDDGFELDNEYNLKDMFLRGPEDEDDVLHPLREAANRVGSEVEEFARILDNFSLQRISDQNERNEATFELIGQFRNVALKTVDRLKEKHASERRKTEGRKWRKKMRGFKILHGDDSDVENSDEFPFVDTESSTTAEDLERWEQEAQTWDLLKRLALVRFGNRPQVRKPFHQYFSKKELYEHFFATEDLALDRRTVLEWLKETAEESGEELDVIVEDLQQSAERGDIIAHGWLHTKAAIKDHKRRIGSSHALDPKAPEVDKLLLNIAKTEPLSTQLDPDAPSRQGRKLATQDQYFERAIWLGCYELLRRGSSSEKISEWCMERTEVWRSVSMLGISFETLKETSESADLDAMIRWRKMCLSLVRSNNGTEYEKAVYGILSGDISSVEPVCKSWDDFMFVHYNTLLRTQFDNYLKKLLLQSTSMKPPIHSEKSSPLQTHGESRAEASRLISSLMSNPRIGKETTKPMKVLQGVLIADKFAHFIFQQGIVLSRIANSKEVSRVIPLSKHQPEDTDLAKYITLDDHDSLRVITHVLLIFMGLGLDLGGVYCETEVQNVIVAYISFLKLAAKEELIPLYCSQLSGTRRYSTLSRNLIDVTEEDQRVTQLKLMRELGLDTREFVSLQARYLLDDFPDLTSDYPALGNFRLFSDSSDTSSSCRTLKKNFISEKNSLERADLLLIRSLQWYLLVDGLWVEAFRFGTLLYLRFFSKNKKFKFMCTCLPYLEHMNLHAAKMLSINVPSKTLMEQKTRPILGESINLYESYPIDEGSSTDALKAHMLSEASNFRELEILIECLDSINTASYLAKTRKRSPSSQESATISKDWRNYQTACKEAHSCAGYLLKDWLLKTPNENIRDQLILIRQAYLPETILAYITTLQIAGILLSREFLLKAMEVSSILAVEGSDTLDILVKTGYLKEIVDNLARASKSLLDCWSNRKSMKTTSPRLERNKRKLKLWNVKLNDDEADHDSAK</sequence>
<organism evidence="8 9">
    <name type="scientific">Golovinomyces cichoracearum</name>
    <dbReference type="NCBI Taxonomy" id="62708"/>
    <lineage>
        <taxon>Eukaryota</taxon>
        <taxon>Fungi</taxon>
        <taxon>Dikarya</taxon>
        <taxon>Ascomycota</taxon>
        <taxon>Pezizomycotina</taxon>
        <taxon>Leotiomycetes</taxon>
        <taxon>Erysiphales</taxon>
        <taxon>Erysiphaceae</taxon>
        <taxon>Golovinomyces</taxon>
    </lineage>
</organism>
<evidence type="ECO:0000256" key="7">
    <source>
        <dbReference type="RuleBase" id="RU365072"/>
    </source>
</evidence>
<evidence type="ECO:0000256" key="2">
    <source>
        <dbReference type="ARBA" id="ARBA00022816"/>
    </source>
</evidence>
<dbReference type="Gene3D" id="1.10.3450.20">
    <property type="match status" value="1"/>
</dbReference>
<dbReference type="EMBL" id="MCBR01020302">
    <property type="protein sequence ID" value="RKF55539.1"/>
    <property type="molecule type" value="Genomic_DNA"/>
</dbReference>
<dbReference type="OrthoDB" id="3098at2759"/>
<dbReference type="GO" id="GO:0017056">
    <property type="term" value="F:structural constituent of nuclear pore"/>
    <property type="evidence" value="ECO:0007669"/>
    <property type="project" value="UniProtKB-UniRule"/>
</dbReference>
<evidence type="ECO:0000313" key="9">
    <source>
        <dbReference type="Proteomes" id="UP000285405"/>
    </source>
</evidence>
<dbReference type="Pfam" id="PF04121">
    <property type="entry name" value="Nup84_Nup100"/>
    <property type="match status" value="1"/>
</dbReference>
<comment type="subcellular location">
    <subcellularLocation>
        <location evidence="7">Nucleus</location>
        <location evidence="7">Nuclear pore complex</location>
    </subcellularLocation>
    <subcellularLocation>
        <location evidence="7">Nucleus membrane</location>
    </subcellularLocation>
</comment>
<dbReference type="GO" id="GO:0006606">
    <property type="term" value="P:protein import into nucleus"/>
    <property type="evidence" value="ECO:0007669"/>
    <property type="project" value="TreeGrafter"/>
</dbReference>
<dbReference type="GO" id="GO:0000973">
    <property type="term" value="P:post-transcriptional tethering of RNA polymerase II gene DNA at nuclear periphery"/>
    <property type="evidence" value="ECO:0007669"/>
    <property type="project" value="TreeGrafter"/>
</dbReference>
<name>A0A420HDP0_9PEZI</name>
<evidence type="ECO:0000313" key="8">
    <source>
        <dbReference type="EMBL" id="RKF55539.1"/>
    </source>
</evidence>
<comment type="caution">
    <text evidence="8">The sequence shown here is derived from an EMBL/GenBank/DDBJ whole genome shotgun (WGS) entry which is preliminary data.</text>
</comment>
<keyword evidence="7" id="KW-0472">Membrane</keyword>
<dbReference type="GO" id="GO:0031080">
    <property type="term" value="C:nuclear pore outer ring"/>
    <property type="evidence" value="ECO:0007669"/>
    <property type="project" value="TreeGrafter"/>
</dbReference>
<dbReference type="Gene3D" id="1.20.190.50">
    <property type="match status" value="1"/>
</dbReference>
<proteinExistence type="inferred from homology"/>
<protein>
    <recommendedName>
        <fullName evidence="7">Nuclear pore complex protein</fullName>
    </recommendedName>
</protein>
<gene>
    <name evidence="8" type="ORF">GcC1_203005</name>
</gene>
<evidence type="ECO:0000256" key="3">
    <source>
        <dbReference type="ARBA" id="ARBA00022927"/>
    </source>
</evidence>
<evidence type="ECO:0000256" key="5">
    <source>
        <dbReference type="ARBA" id="ARBA00023132"/>
    </source>
</evidence>
<dbReference type="InterPro" id="IPR007252">
    <property type="entry name" value="Nup84/Nup107"/>
</dbReference>
<comment type="function">
    <text evidence="7">Functions as a component of the nuclear pore complex (NPC).</text>
</comment>
<keyword evidence="6 7" id="KW-0539">Nucleus</keyword>
<comment type="subunit">
    <text evidence="7">Part of the nuclear pore complex (NPC).</text>
</comment>